<feature type="domain" description="Cytochrome c" evidence="6">
    <location>
        <begin position="358"/>
        <end position="494"/>
    </location>
</feature>
<dbReference type="GO" id="GO:0004130">
    <property type="term" value="F:cytochrome-c peroxidase activity"/>
    <property type="evidence" value="ECO:0007669"/>
    <property type="project" value="TreeGrafter"/>
</dbReference>
<dbReference type="PROSITE" id="PS51007">
    <property type="entry name" value="CYTC"/>
    <property type="match status" value="1"/>
</dbReference>
<dbReference type="InterPro" id="IPR010538">
    <property type="entry name" value="DHOR"/>
</dbReference>
<dbReference type="GO" id="GO:0009055">
    <property type="term" value="F:electron transfer activity"/>
    <property type="evidence" value="ECO:0007669"/>
    <property type="project" value="InterPro"/>
</dbReference>
<sequence length="494" mass="52123">MSRRWARAACALFIAAAGAGGWLAAAGSDDPLGIQTGGAVTVHATGRNAFSFPFVNLDDAERTRFAIGNSFFRRNWVEAPASTTARDGLGPHFIARSCGGCHVQDGRGAPPDFNRRLGPHDEPTVALLMRLSVPGPADPKAGVRPEPVYGDQFNNAAVQGVKPEGQVRIQRRPVQGRFADGTRYTLQQPTYTLTDLGYGPLAPGVMLGPRIAPQLAGVGLLEAIDEADILANAAAQAAAPGPIKGQPNRVWDAVAGTERIGRLGWKANVASIAHQTAGAFLGDMGITSPVFPHEACTAAQADCLAAPHGGGKRGGAGGIVTAAQASAAQPEIDQATFDDVVFYQATLAPAARRGANDPQVLRGQALFAQAQCATCHRPSYITQAGPFPRLTSPKANGQRIWPYTDLLLHDMGPGLADGRPDFQASGSQWKTPPLWGIGLIRDVNGHQRLLHDGRADGVLEAVLWHGGEAEEAKQQVLQMKRADRQALVKFVESL</sequence>
<evidence type="ECO:0000256" key="4">
    <source>
        <dbReference type="PROSITE-ProRule" id="PRU00433"/>
    </source>
</evidence>
<accession>A0A975CIC6</accession>
<proteinExistence type="predicted"/>
<dbReference type="Gene3D" id="1.10.760.10">
    <property type="entry name" value="Cytochrome c-like domain"/>
    <property type="match status" value="1"/>
</dbReference>
<feature type="signal peptide" evidence="5">
    <location>
        <begin position="1"/>
        <end position="24"/>
    </location>
</feature>
<reference evidence="7" key="1">
    <citation type="submission" date="2021-03" db="EMBL/GenBank/DDBJ databases">
        <title>Ottowia sp. 27C isolated from the cloaca of a Giant Asian pond turtle (Heosemys grandis).</title>
        <authorList>
            <person name="Spergser J."/>
            <person name="Busse H.-J."/>
        </authorList>
    </citation>
    <scope>NUCLEOTIDE SEQUENCE</scope>
    <source>
        <strain evidence="7">27C</strain>
    </source>
</reference>
<keyword evidence="8" id="KW-1185">Reference proteome</keyword>
<dbReference type="RefSeq" id="WP_208010255.1">
    <property type="nucleotide sequence ID" value="NZ_CP071796.1"/>
</dbReference>
<keyword evidence="3 4" id="KW-0408">Iron</keyword>
<dbReference type="PIRSF" id="PIRSF028099">
    <property type="entry name" value="DUF1111"/>
    <property type="match status" value="1"/>
</dbReference>
<evidence type="ECO:0000256" key="5">
    <source>
        <dbReference type="SAM" id="SignalP"/>
    </source>
</evidence>
<evidence type="ECO:0000256" key="1">
    <source>
        <dbReference type="ARBA" id="ARBA00022617"/>
    </source>
</evidence>
<dbReference type="Pfam" id="PF06537">
    <property type="entry name" value="DHOR"/>
    <property type="match status" value="1"/>
</dbReference>
<dbReference type="PANTHER" id="PTHR30600:SF4">
    <property type="entry name" value="CYTOCHROME C DOMAIN-CONTAINING PROTEIN"/>
    <property type="match status" value="1"/>
</dbReference>
<evidence type="ECO:0000313" key="8">
    <source>
        <dbReference type="Proteomes" id="UP000663903"/>
    </source>
</evidence>
<protein>
    <submittedName>
        <fullName evidence="7">C-type cytochrome</fullName>
    </submittedName>
</protein>
<dbReference type="InterPro" id="IPR036909">
    <property type="entry name" value="Cyt_c-like_dom_sf"/>
</dbReference>
<dbReference type="KEGG" id="otd:J1M35_05550"/>
<name>A0A975CIC6_9BURK</name>
<keyword evidence="5" id="KW-0732">Signal</keyword>
<organism evidence="7 8">
    <name type="scientific">Ottowia testudinis</name>
    <dbReference type="NCBI Taxonomy" id="2816950"/>
    <lineage>
        <taxon>Bacteria</taxon>
        <taxon>Pseudomonadati</taxon>
        <taxon>Pseudomonadota</taxon>
        <taxon>Betaproteobacteria</taxon>
        <taxon>Burkholderiales</taxon>
        <taxon>Comamonadaceae</taxon>
        <taxon>Ottowia</taxon>
    </lineage>
</organism>
<dbReference type="GO" id="GO:0020037">
    <property type="term" value="F:heme binding"/>
    <property type="evidence" value="ECO:0007669"/>
    <property type="project" value="InterPro"/>
</dbReference>
<dbReference type="GO" id="GO:0046872">
    <property type="term" value="F:metal ion binding"/>
    <property type="evidence" value="ECO:0007669"/>
    <property type="project" value="UniProtKB-KW"/>
</dbReference>
<keyword evidence="1 4" id="KW-0349">Heme</keyword>
<gene>
    <name evidence="7" type="ORF">J1M35_05550</name>
</gene>
<dbReference type="AlphaFoldDB" id="A0A975CIC6"/>
<evidence type="ECO:0000313" key="7">
    <source>
        <dbReference type="EMBL" id="QTD46356.1"/>
    </source>
</evidence>
<feature type="chain" id="PRO_5038138081" evidence="5">
    <location>
        <begin position="25"/>
        <end position="494"/>
    </location>
</feature>
<evidence type="ECO:0000259" key="6">
    <source>
        <dbReference type="PROSITE" id="PS51007"/>
    </source>
</evidence>
<evidence type="ECO:0000256" key="2">
    <source>
        <dbReference type="ARBA" id="ARBA00022723"/>
    </source>
</evidence>
<dbReference type="InterPro" id="IPR051395">
    <property type="entry name" value="Cytochrome_c_Peroxidase/MauG"/>
</dbReference>
<dbReference type="EMBL" id="CP071796">
    <property type="protein sequence ID" value="QTD46356.1"/>
    <property type="molecule type" value="Genomic_DNA"/>
</dbReference>
<dbReference type="Proteomes" id="UP000663903">
    <property type="component" value="Chromosome"/>
</dbReference>
<dbReference type="SUPFAM" id="SSF46626">
    <property type="entry name" value="Cytochrome c"/>
    <property type="match status" value="1"/>
</dbReference>
<evidence type="ECO:0000256" key="3">
    <source>
        <dbReference type="ARBA" id="ARBA00023004"/>
    </source>
</evidence>
<dbReference type="PANTHER" id="PTHR30600">
    <property type="entry name" value="CYTOCHROME C PEROXIDASE-RELATED"/>
    <property type="match status" value="1"/>
</dbReference>
<dbReference type="InterPro" id="IPR009056">
    <property type="entry name" value="Cyt_c-like_dom"/>
</dbReference>
<keyword evidence="2 4" id="KW-0479">Metal-binding</keyword>